<evidence type="ECO:0000313" key="4">
    <source>
        <dbReference type="EMBL" id="KAK7427872.1"/>
    </source>
</evidence>
<reference evidence="4 5" key="1">
    <citation type="journal article" date="2025" name="Microbiol. Resour. Announc.">
        <title>Draft genome sequences for Neonectria magnoliae and Neonectria punicea, canker pathogens of Liriodendron tulipifera and Acer saccharum in West Virginia.</title>
        <authorList>
            <person name="Petronek H.M."/>
            <person name="Kasson M.T."/>
            <person name="Metheny A.M."/>
            <person name="Stauder C.M."/>
            <person name="Lovett B."/>
            <person name="Lynch S.C."/>
            <person name="Garnas J.R."/>
            <person name="Kasson L.R."/>
            <person name="Stajich J.E."/>
        </authorList>
    </citation>
    <scope>NUCLEOTIDE SEQUENCE [LARGE SCALE GENOMIC DNA]</scope>
    <source>
        <strain evidence="4 5">NRRL 64651</strain>
    </source>
</reference>
<dbReference type="Proteomes" id="UP001498421">
    <property type="component" value="Unassembled WGS sequence"/>
</dbReference>
<dbReference type="InterPro" id="IPR013087">
    <property type="entry name" value="Znf_C2H2_type"/>
</dbReference>
<sequence length="801" mass="89503">METSNSGSGRRSGAESPGSNHHKYAQNGPSATQQPSGKAPFPWNLTRFYNMSEDSPWVPQGIVASIPPDTQSGQHLSGSINFQGAAAFQNYRSTALQSECDTTNDDSGYGGSGAGAPYSIENTSVYEDDQNPEAHNAAHLFEAFHLGAHPPPPTWAPPRPTPSVTTGPASGDLKHYCAKCETWLRTRSELNKHNLRHSKPFACKAPGCNRTEGFSTKNDLDRHKRSVHSDLSVSGPRYVCRLGQCSGRDNPKLWPRADNFRSHLRRIHHRKYAADEDLGEYIYRQPPLGEDLEGVGGSALSYMNINQSANTQKSIGHPFSQSFPENQPMATNSRHGIPQLQDDLDSLDSILQNSTSTSSEKGPAGSARVQDVDDAFMQPELLHGTGQGSLQSGRAPGVQMTPQSRRYPYTQQTHESIPSNCELSVCNDDDTGPGDDATESSEHGDECDSALETVSTHPKGLRLNQSRTEQPDVKMRDVVPEQSSSAIRSSSDTISINLLGLNKDPERVLEYLKTLPKELLKSALNEDVENSKATCSTKDSVNQKTQYPCPECAKKFARPCELKKHLKRHEKPYGCTFPDCSKAFGSKNDWKRHESSQHWQLERWKCEDNKANSQQLCDKVCHRRESFKHHLTKEHLMSDTKQIEEKLDKCRIGRHCDTRFWCGFCVEIVEITDEGVNAWTKRCDHIDDHFSGRDGKLKRNIIEWKQMETENQKRDASTQSSTEESSSTSDSGMSSPLKRKLSADAEINSRKKQRQDVVYMWQCCRCNEDINLKTTTMCIECSHQKCSQNCVVSKIIHRPDS</sequence>
<keyword evidence="5" id="KW-1185">Reference proteome</keyword>
<dbReference type="SMART" id="SM00355">
    <property type="entry name" value="ZnF_C2H2"/>
    <property type="match status" value="6"/>
</dbReference>
<comment type="caution">
    <text evidence="4">The sequence shown here is derived from an EMBL/GenBank/DDBJ whole genome shotgun (WGS) entry which is preliminary data.</text>
</comment>
<dbReference type="PANTHER" id="PTHR35391">
    <property type="entry name" value="C2H2-TYPE DOMAIN-CONTAINING PROTEIN-RELATED"/>
    <property type="match status" value="1"/>
</dbReference>
<feature type="compositionally biased region" description="Basic and acidic residues" evidence="2">
    <location>
        <begin position="469"/>
        <end position="479"/>
    </location>
</feature>
<protein>
    <recommendedName>
        <fullName evidence="3">C2H2-type domain-containing protein</fullName>
    </recommendedName>
</protein>
<evidence type="ECO:0000313" key="5">
    <source>
        <dbReference type="Proteomes" id="UP001498421"/>
    </source>
</evidence>
<feature type="compositionally biased region" description="Acidic residues" evidence="2">
    <location>
        <begin position="427"/>
        <end position="439"/>
    </location>
</feature>
<feature type="region of interest" description="Disordered" evidence="2">
    <location>
        <begin position="312"/>
        <end position="340"/>
    </location>
</feature>
<feature type="domain" description="C2H2-type" evidence="3">
    <location>
        <begin position="573"/>
        <end position="598"/>
    </location>
</feature>
<dbReference type="PROSITE" id="PS00028">
    <property type="entry name" value="ZINC_FINGER_C2H2_1"/>
    <property type="match status" value="3"/>
</dbReference>
<dbReference type="EMBL" id="JAZAVK010000048">
    <property type="protein sequence ID" value="KAK7427872.1"/>
    <property type="molecule type" value="Genomic_DNA"/>
</dbReference>
<feature type="compositionally biased region" description="Polar residues" evidence="2">
    <location>
        <begin position="400"/>
        <end position="422"/>
    </location>
</feature>
<name>A0ABR1I2Y6_9HYPO</name>
<feature type="compositionally biased region" description="Low complexity" evidence="2">
    <location>
        <begin position="717"/>
        <end position="735"/>
    </location>
</feature>
<keyword evidence="1" id="KW-0863">Zinc-finger</keyword>
<organism evidence="4 5">
    <name type="scientific">Neonectria magnoliae</name>
    <dbReference type="NCBI Taxonomy" id="2732573"/>
    <lineage>
        <taxon>Eukaryota</taxon>
        <taxon>Fungi</taxon>
        <taxon>Dikarya</taxon>
        <taxon>Ascomycota</taxon>
        <taxon>Pezizomycotina</taxon>
        <taxon>Sordariomycetes</taxon>
        <taxon>Hypocreomycetidae</taxon>
        <taxon>Hypocreales</taxon>
        <taxon>Nectriaceae</taxon>
        <taxon>Neonectria</taxon>
    </lineage>
</organism>
<gene>
    <name evidence="4" type="ORF">QQZ08_005645</name>
</gene>
<dbReference type="Gene3D" id="3.30.160.60">
    <property type="entry name" value="Classic Zinc Finger"/>
    <property type="match status" value="3"/>
</dbReference>
<feature type="compositionally biased region" description="Polar residues" evidence="2">
    <location>
        <begin position="27"/>
        <end position="36"/>
    </location>
</feature>
<keyword evidence="1" id="KW-0479">Metal-binding</keyword>
<evidence type="ECO:0000256" key="1">
    <source>
        <dbReference type="PROSITE-ProRule" id="PRU00042"/>
    </source>
</evidence>
<evidence type="ECO:0000259" key="3">
    <source>
        <dbReference type="PROSITE" id="PS50157"/>
    </source>
</evidence>
<proteinExistence type="predicted"/>
<accession>A0ABR1I2Y6</accession>
<dbReference type="PANTHER" id="PTHR35391:SF3">
    <property type="entry name" value="FINGER DOMAIN PROTEIN, PUTATIVE (AFU_ORTHOLOGUE AFUA_8G04300)-RELATED"/>
    <property type="match status" value="1"/>
</dbReference>
<dbReference type="SUPFAM" id="SSF57667">
    <property type="entry name" value="beta-beta-alpha zinc fingers"/>
    <property type="match status" value="1"/>
</dbReference>
<keyword evidence="1" id="KW-0862">Zinc</keyword>
<feature type="domain" description="C2H2-type" evidence="3">
    <location>
        <begin position="547"/>
        <end position="574"/>
    </location>
</feature>
<evidence type="ECO:0000256" key="2">
    <source>
        <dbReference type="SAM" id="MobiDB-lite"/>
    </source>
</evidence>
<dbReference type="InterPro" id="IPR036236">
    <property type="entry name" value="Znf_C2H2_sf"/>
</dbReference>
<feature type="region of interest" description="Disordered" evidence="2">
    <location>
        <begin position="1"/>
        <end position="42"/>
    </location>
</feature>
<dbReference type="PROSITE" id="PS50157">
    <property type="entry name" value="ZINC_FINGER_C2H2_2"/>
    <property type="match status" value="2"/>
</dbReference>
<feature type="compositionally biased region" description="Polar residues" evidence="2">
    <location>
        <begin position="312"/>
        <end position="334"/>
    </location>
</feature>
<feature type="region of interest" description="Disordered" evidence="2">
    <location>
        <begin position="382"/>
        <end position="490"/>
    </location>
</feature>
<feature type="region of interest" description="Disordered" evidence="2">
    <location>
        <begin position="708"/>
        <end position="747"/>
    </location>
</feature>